<dbReference type="EMBL" id="BAAARJ010000038">
    <property type="protein sequence ID" value="GAA2640178.1"/>
    <property type="molecule type" value="Genomic_DNA"/>
</dbReference>
<protein>
    <submittedName>
        <fullName evidence="2">Uncharacterized protein</fullName>
    </submittedName>
</protein>
<comment type="caution">
    <text evidence="2">The sequence shown here is derived from an EMBL/GenBank/DDBJ whole genome shotgun (WGS) entry which is preliminary data.</text>
</comment>
<evidence type="ECO:0000313" key="3">
    <source>
        <dbReference type="Proteomes" id="UP001501447"/>
    </source>
</evidence>
<evidence type="ECO:0000256" key="1">
    <source>
        <dbReference type="SAM" id="MobiDB-lite"/>
    </source>
</evidence>
<organism evidence="2 3">
    <name type="scientific">Streptomyces axinellae</name>
    <dbReference type="NCBI Taxonomy" id="552788"/>
    <lineage>
        <taxon>Bacteria</taxon>
        <taxon>Bacillati</taxon>
        <taxon>Actinomycetota</taxon>
        <taxon>Actinomycetes</taxon>
        <taxon>Kitasatosporales</taxon>
        <taxon>Streptomycetaceae</taxon>
        <taxon>Streptomyces</taxon>
    </lineage>
</organism>
<reference evidence="2 3" key="1">
    <citation type="journal article" date="2019" name="Int. J. Syst. Evol. Microbiol.">
        <title>The Global Catalogue of Microorganisms (GCM) 10K type strain sequencing project: providing services to taxonomists for standard genome sequencing and annotation.</title>
        <authorList>
            <consortium name="The Broad Institute Genomics Platform"/>
            <consortium name="The Broad Institute Genome Sequencing Center for Infectious Disease"/>
            <person name="Wu L."/>
            <person name="Ma J."/>
        </authorList>
    </citation>
    <scope>NUCLEOTIDE SEQUENCE [LARGE SCALE GENOMIC DNA]</scope>
    <source>
        <strain evidence="2 3">JCM 16373</strain>
    </source>
</reference>
<sequence>MSVGVFDGPRPQATAEEAGPHVGGIAAHARETQRSAFVGACGDVLVLAAVAARLVAAGLITVSATATVLAAPFQGLYQPADGARRADDLGSAGTEQAIDQRDHCRGALGTLAGEQAGAVAELRGSLPPLVGVGQRVLDGRCGGPFIETGVELLQDPEDNLGAVLGRRVLLASGQAVLVVAEDLEGLSADRTRLAGLTS</sequence>
<proteinExistence type="predicted"/>
<accession>A0ABN3R0L2</accession>
<keyword evidence="3" id="KW-1185">Reference proteome</keyword>
<dbReference type="Proteomes" id="UP001501447">
    <property type="component" value="Unassembled WGS sequence"/>
</dbReference>
<feature type="region of interest" description="Disordered" evidence="1">
    <location>
        <begin position="1"/>
        <end position="21"/>
    </location>
</feature>
<name>A0ABN3R0L2_9ACTN</name>
<gene>
    <name evidence="2" type="ORF">GCM10009863_66640</name>
</gene>
<evidence type="ECO:0000313" key="2">
    <source>
        <dbReference type="EMBL" id="GAA2640178.1"/>
    </source>
</evidence>
<dbReference type="RefSeq" id="WP_344570811.1">
    <property type="nucleotide sequence ID" value="NZ_BAAARJ010000038.1"/>
</dbReference>